<accession>A0ABQ0JV67</accession>
<feature type="domain" description="NAD(P)-binding" evidence="1">
    <location>
        <begin position="12"/>
        <end position="151"/>
    </location>
</feature>
<dbReference type="InterPro" id="IPR016040">
    <property type="entry name" value="NAD(P)-bd_dom"/>
</dbReference>
<organism evidence="2 3">
    <name type="scientific">Candidatus Brocadia sinica JPN1</name>
    <dbReference type="NCBI Taxonomy" id="1197129"/>
    <lineage>
        <taxon>Bacteria</taxon>
        <taxon>Pseudomonadati</taxon>
        <taxon>Planctomycetota</taxon>
        <taxon>Candidatus Brocadiia</taxon>
        <taxon>Candidatus Brocadiales</taxon>
        <taxon>Candidatus Brocadiaceae</taxon>
        <taxon>Candidatus Brocadia</taxon>
    </lineage>
</organism>
<evidence type="ECO:0000259" key="1">
    <source>
        <dbReference type="Pfam" id="PF13460"/>
    </source>
</evidence>
<dbReference type="RefSeq" id="WP_052562780.1">
    <property type="nucleotide sequence ID" value="NZ_BAFN01000001.1"/>
</dbReference>
<dbReference type="Gene3D" id="3.40.50.720">
    <property type="entry name" value="NAD(P)-binding Rossmann-like Domain"/>
    <property type="match status" value="1"/>
</dbReference>
<dbReference type="PANTHER" id="PTHR12126:SF11">
    <property type="entry name" value="NADH DEHYDROGENASE [UBIQUINONE] 1 ALPHA SUBCOMPLEX SUBUNIT 9, MITOCHONDRIAL"/>
    <property type="match status" value="1"/>
</dbReference>
<comment type="caution">
    <text evidence="2">The sequence shown here is derived from an EMBL/GenBank/DDBJ whole genome shotgun (WGS) entry which is preliminary data.</text>
</comment>
<reference evidence="3" key="1">
    <citation type="journal article" date="2015" name="Genome Announc.">
        <title>Draft Genome Sequence of an Anaerobic Ammonium-Oxidizing Bacterium, "Candidatus Brocadia sinica".</title>
        <authorList>
            <person name="Oshiki M."/>
            <person name="Shinyako-Hata K."/>
            <person name="Satoh H."/>
            <person name="Okabe S."/>
        </authorList>
    </citation>
    <scope>NUCLEOTIDE SEQUENCE [LARGE SCALE GENOMIC DNA]</scope>
    <source>
        <strain evidence="3">JPN1</strain>
    </source>
</reference>
<proteinExistence type="predicted"/>
<gene>
    <name evidence="2" type="ORF">BROSI_A1160</name>
</gene>
<dbReference type="EMBL" id="BAFN01000001">
    <property type="protein sequence ID" value="GAN32645.1"/>
    <property type="molecule type" value="Genomic_DNA"/>
</dbReference>
<protein>
    <submittedName>
        <fullName evidence="2">NAD-dependent epimerase/dehydratase</fullName>
    </submittedName>
</protein>
<dbReference type="PANTHER" id="PTHR12126">
    <property type="entry name" value="NADH-UBIQUINONE OXIDOREDUCTASE 39 KDA SUBUNIT-RELATED"/>
    <property type="match status" value="1"/>
</dbReference>
<dbReference type="InterPro" id="IPR051207">
    <property type="entry name" value="ComplexI_NDUFA9_subunit"/>
</dbReference>
<sequence>METFDELNIVTGAFGYTGKYIAQKLLDMGKKVKTLTGHPNRPNPFGDRVSIAPFNFDKPEDLIRSLQGATILYNTYWVRFSYGQVTFDKAVENTKILTKAAEEAGIRRIVHISITNASETSPFPYFRGKGILEKAISQSRLSYAIIRPTVLFGHEDILINNIAWLLRRLPIFVILGSGDYKLQPVFVEDVAEIAVKAGQHEENMIIDAVGPEIYPFNEMVKLIASKIHSKAKIVHLWPELALFFSRLVGYVVNDVVLTREEVYGLMSNLLISEKTPTGRMRLSDWLTCNAENIGTTYASELGRHYR</sequence>
<dbReference type="SUPFAM" id="SSF51735">
    <property type="entry name" value="NAD(P)-binding Rossmann-fold domains"/>
    <property type="match status" value="1"/>
</dbReference>
<evidence type="ECO:0000313" key="2">
    <source>
        <dbReference type="EMBL" id="GAN32645.1"/>
    </source>
</evidence>
<evidence type="ECO:0000313" key="3">
    <source>
        <dbReference type="Proteomes" id="UP000032309"/>
    </source>
</evidence>
<keyword evidence="3" id="KW-1185">Reference proteome</keyword>
<dbReference type="Proteomes" id="UP000032309">
    <property type="component" value="Unassembled WGS sequence"/>
</dbReference>
<dbReference type="Pfam" id="PF13460">
    <property type="entry name" value="NAD_binding_10"/>
    <property type="match status" value="1"/>
</dbReference>
<name>A0ABQ0JV67_9BACT</name>
<dbReference type="InterPro" id="IPR036291">
    <property type="entry name" value="NAD(P)-bd_dom_sf"/>
</dbReference>